<keyword evidence="3" id="KW-0238">DNA-binding</keyword>
<dbReference type="InterPro" id="IPR041468">
    <property type="entry name" value="HTH_ParB/Spo0J"/>
</dbReference>
<name>A0A1H7G0D2_9SPHI</name>
<evidence type="ECO:0000256" key="1">
    <source>
        <dbReference type="ARBA" id="ARBA00006295"/>
    </source>
</evidence>
<protein>
    <submittedName>
        <fullName evidence="5">Chromosome partitioning protein, ParB family</fullName>
    </submittedName>
</protein>
<dbReference type="InterPro" id="IPR050336">
    <property type="entry name" value="Chromosome_partition/occlusion"/>
</dbReference>
<accession>A0A1H7G0D2</accession>
<dbReference type="Pfam" id="PF02195">
    <property type="entry name" value="ParB_N"/>
    <property type="match status" value="1"/>
</dbReference>
<dbReference type="InterPro" id="IPR036086">
    <property type="entry name" value="ParB/Sulfiredoxin_sf"/>
</dbReference>
<sequence>MAAQQRKIGLGKGLSALLDDSEEVIKRPSENSVTEVPSSRKAPGTISAVSVSKIAINPFQPRTDFDEEALRELADSIKLQGLIQPITVRQAEGDTYQLISGERRLRAAKLAGLTEIPAYIRTANDQQMLEMALIENIQRENLNAIEVALSFQRMIEECNLKQEELGDRVSKNRSTVTNYLRLLKLPPVIQAAIRDGQLSMGHARALINVSEIDKQLYIFREIVKKGLSVRKTEELVRDIQQYTNRQTDKRDKTPALSFQYQKVEDDLASKFATRVKLKVSGKKGDGAIEIPFHSEDDLNRILELLDW</sequence>
<dbReference type="GO" id="GO:0007059">
    <property type="term" value="P:chromosome segregation"/>
    <property type="evidence" value="ECO:0007669"/>
    <property type="project" value="UniProtKB-KW"/>
</dbReference>
<dbReference type="Gene3D" id="1.10.10.2830">
    <property type="match status" value="1"/>
</dbReference>
<keyword evidence="2" id="KW-0159">Chromosome partition</keyword>
<dbReference type="InterPro" id="IPR003115">
    <property type="entry name" value="ParB_N"/>
</dbReference>
<proteinExistence type="inferred from homology"/>
<dbReference type="Gene3D" id="3.90.1530.30">
    <property type="match status" value="1"/>
</dbReference>
<dbReference type="RefSeq" id="WP_090602528.1">
    <property type="nucleotide sequence ID" value="NZ_FNZR01000001.1"/>
</dbReference>
<reference evidence="6" key="1">
    <citation type="submission" date="2016-10" db="EMBL/GenBank/DDBJ databases">
        <authorList>
            <person name="Varghese N."/>
            <person name="Submissions S."/>
        </authorList>
    </citation>
    <scope>NUCLEOTIDE SEQUENCE [LARGE SCALE GENOMIC DNA]</scope>
    <source>
        <strain evidence="6">Jip14</strain>
    </source>
</reference>
<dbReference type="GO" id="GO:0003677">
    <property type="term" value="F:DNA binding"/>
    <property type="evidence" value="ECO:0007669"/>
    <property type="project" value="UniProtKB-KW"/>
</dbReference>
<evidence type="ECO:0000313" key="5">
    <source>
        <dbReference type="EMBL" id="SEK31766.1"/>
    </source>
</evidence>
<evidence type="ECO:0000259" key="4">
    <source>
        <dbReference type="SMART" id="SM00470"/>
    </source>
</evidence>
<dbReference type="InterPro" id="IPR004437">
    <property type="entry name" value="ParB/RepB/Spo0J"/>
</dbReference>
<dbReference type="Pfam" id="PF17762">
    <property type="entry name" value="HTH_ParB"/>
    <property type="match status" value="1"/>
</dbReference>
<dbReference type="NCBIfam" id="TIGR00180">
    <property type="entry name" value="parB_part"/>
    <property type="match status" value="1"/>
</dbReference>
<keyword evidence="6" id="KW-1185">Reference proteome</keyword>
<dbReference type="FunFam" id="3.90.1530.30:FF:000001">
    <property type="entry name" value="Chromosome partitioning protein ParB"/>
    <property type="match status" value="1"/>
</dbReference>
<dbReference type="SUPFAM" id="SSF110849">
    <property type="entry name" value="ParB/Sulfiredoxin"/>
    <property type="match status" value="1"/>
</dbReference>
<evidence type="ECO:0000256" key="3">
    <source>
        <dbReference type="ARBA" id="ARBA00023125"/>
    </source>
</evidence>
<evidence type="ECO:0000313" key="6">
    <source>
        <dbReference type="Proteomes" id="UP000198916"/>
    </source>
</evidence>
<comment type="similarity">
    <text evidence="1">Belongs to the ParB family.</text>
</comment>
<dbReference type="OrthoDB" id="9802051at2"/>
<evidence type="ECO:0000256" key="2">
    <source>
        <dbReference type="ARBA" id="ARBA00022829"/>
    </source>
</evidence>
<dbReference type="GO" id="GO:0005694">
    <property type="term" value="C:chromosome"/>
    <property type="evidence" value="ECO:0007669"/>
    <property type="project" value="TreeGrafter"/>
</dbReference>
<feature type="domain" description="ParB-like N-terminal" evidence="4">
    <location>
        <begin position="47"/>
        <end position="137"/>
    </location>
</feature>
<dbReference type="STRING" id="332977.SAMN05421740_101527"/>
<dbReference type="Proteomes" id="UP000198916">
    <property type="component" value="Unassembled WGS sequence"/>
</dbReference>
<dbReference type="AlphaFoldDB" id="A0A1H7G0D2"/>
<gene>
    <name evidence="5" type="ORF">SAMN05421740_101527</name>
</gene>
<dbReference type="Pfam" id="PF23552">
    <property type="entry name" value="ParB_C"/>
    <property type="match status" value="1"/>
</dbReference>
<dbReference type="PANTHER" id="PTHR33375:SF1">
    <property type="entry name" value="CHROMOSOME-PARTITIONING PROTEIN PARB-RELATED"/>
    <property type="match status" value="1"/>
</dbReference>
<dbReference type="EMBL" id="FNZR01000001">
    <property type="protein sequence ID" value="SEK31766.1"/>
    <property type="molecule type" value="Genomic_DNA"/>
</dbReference>
<dbReference type="SUPFAM" id="SSF109709">
    <property type="entry name" value="KorB DNA-binding domain-like"/>
    <property type="match status" value="1"/>
</dbReference>
<dbReference type="InterPro" id="IPR057240">
    <property type="entry name" value="ParB_dimer_C"/>
</dbReference>
<organism evidence="5 6">
    <name type="scientific">Parapedobacter koreensis</name>
    <dbReference type="NCBI Taxonomy" id="332977"/>
    <lineage>
        <taxon>Bacteria</taxon>
        <taxon>Pseudomonadati</taxon>
        <taxon>Bacteroidota</taxon>
        <taxon>Sphingobacteriia</taxon>
        <taxon>Sphingobacteriales</taxon>
        <taxon>Sphingobacteriaceae</taxon>
        <taxon>Parapedobacter</taxon>
    </lineage>
</organism>
<dbReference type="SMART" id="SM00470">
    <property type="entry name" value="ParB"/>
    <property type="match status" value="1"/>
</dbReference>
<dbReference type="PANTHER" id="PTHR33375">
    <property type="entry name" value="CHROMOSOME-PARTITIONING PROTEIN PARB-RELATED"/>
    <property type="match status" value="1"/>
</dbReference>
<dbReference type="CDD" id="cd16393">
    <property type="entry name" value="SPO0J_N"/>
    <property type="match status" value="1"/>
</dbReference>
<dbReference type="FunFam" id="1.10.10.2830:FF:000001">
    <property type="entry name" value="Chromosome partitioning protein ParB"/>
    <property type="match status" value="1"/>
</dbReference>